<keyword evidence="3" id="KW-0677">Repeat</keyword>
<dbReference type="Pfam" id="PF25019">
    <property type="entry name" value="LRR_R13L1-DRL21"/>
    <property type="match status" value="1"/>
</dbReference>
<evidence type="ECO:0000259" key="7">
    <source>
        <dbReference type="Pfam" id="PF00931"/>
    </source>
</evidence>
<dbReference type="EMBL" id="BQKI01000080">
    <property type="protein sequence ID" value="GJN28551.1"/>
    <property type="molecule type" value="Genomic_DNA"/>
</dbReference>
<feature type="domain" description="Disease resistance N-terminal" evidence="8">
    <location>
        <begin position="10"/>
        <end position="90"/>
    </location>
</feature>
<dbReference type="SUPFAM" id="SSF52058">
    <property type="entry name" value="L domain-like"/>
    <property type="match status" value="1"/>
</dbReference>
<dbReference type="Pfam" id="PF00931">
    <property type="entry name" value="NB-ARC"/>
    <property type="match status" value="1"/>
</dbReference>
<dbReference type="InterPro" id="IPR041118">
    <property type="entry name" value="Rx_N"/>
</dbReference>
<dbReference type="Gene3D" id="1.10.8.430">
    <property type="entry name" value="Helical domain of apoptotic protease-activating factors"/>
    <property type="match status" value="1"/>
</dbReference>
<evidence type="ECO:0000256" key="1">
    <source>
        <dbReference type="ARBA" id="ARBA00008894"/>
    </source>
</evidence>
<dbReference type="GO" id="GO:0005524">
    <property type="term" value="F:ATP binding"/>
    <property type="evidence" value="ECO:0007669"/>
    <property type="project" value="UniProtKB-KW"/>
</dbReference>
<keyword evidence="5" id="KW-0611">Plant defense</keyword>
<dbReference type="InterPro" id="IPR002182">
    <property type="entry name" value="NB-ARC"/>
</dbReference>
<evidence type="ECO:0000256" key="6">
    <source>
        <dbReference type="ARBA" id="ARBA00022840"/>
    </source>
</evidence>
<dbReference type="InterPro" id="IPR058922">
    <property type="entry name" value="WHD_DRP"/>
</dbReference>
<dbReference type="Pfam" id="PF18052">
    <property type="entry name" value="Rx_N"/>
    <property type="match status" value="1"/>
</dbReference>
<dbReference type="SUPFAM" id="SSF52540">
    <property type="entry name" value="P-loop containing nucleoside triphosphate hydrolases"/>
    <property type="match status" value="1"/>
</dbReference>
<dbReference type="Gene3D" id="3.40.50.300">
    <property type="entry name" value="P-loop containing nucleotide triphosphate hydrolases"/>
    <property type="match status" value="1"/>
</dbReference>
<gene>
    <name evidence="11" type="primary">gb16691</name>
    <name evidence="11" type="ORF">PR202_gb16691</name>
</gene>
<dbReference type="PANTHER" id="PTHR36766">
    <property type="entry name" value="PLANT BROAD-SPECTRUM MILDEW RESISTANCE PROTEIN RPW8"/>
    <property type="match status" value="1"/>
</dbReference>
<proteinExistence type="inferred from homology"/>
<dbReference type="Proteomes" id="UP001054889">
    <property type="component" value="Unassembled WGS sequence"/>
</dbReference>
<keyword evidence="2" id="KW-0433">Leucine-rich repeat</keyword>
<accession>A0AAV5F124</accession>
<keyword evidence="4" id="KW-0547">Nucleotide-binding</keyword>
<evidence type="ECO:0000259" key="9">
    <source>
        <dbReference type="Pfam" id="PF23559"/>
    </source>
</evidence>
<feature type="domain" description="R13L1/DRL21-like LRR repeat region" evidence="10">
    <location>
        <begin position="551"/>
        <end position="689"/>
    </location>
</feature>
<sequence>MAMVLDALASYVQNMLMEMAKEEVHMLLGVPNEMEKMNIKLGDLKKFLADADRRNITEEHVHGWVKELRGAMYDATDILDLCQLQAMKQGPSRDTGCLNPLLFCLRNPNHAHDIAHRLKKLNEKLDGISERSKTFNFINLTSYKDQGGKIESSRLPSRETTGEPELEVVGEKIMEDTRNLVELLTCKEKTINEDKKVMVFAIVGVGGIGKTTLAQNIFNDEIIQQKFDKKIWVSVNQDYTEIDLLMRIIEAAGGNQRAGNTKVVLQQTLKETLKGCKTLLVMDDVWNHQAWENVLKTPMTKASAQGSCVLVTTRNYRIARGMMAEEPYHPINKLEPEDAWSLLRKQVIRQKNDESQVDMLKDMGMGIIAKCDGLPLAVKVMGGLLRQKRIRRSDWKNVLNDSIWSISQMPEELNYAIYLSYQDMDPSLKPCFLYFSLLPKSTRFGVDDIIAMWIAEGFVHGGPNDLEEIGREYYNELILRNLIEPNIRFVDQKISLRTLILVGPTKIVPDDSLVKFSENIGMMKLLQFISLRGCRSLQKLPAHIDGDWCSLEELGPLEKLTDLSINGLENISSVSFVRRARIFEKVHLLYLQLSCTDKHEDNESLLKEDSNKRQQQIEEVFDELNPPPCLETLLIQGYFGRRLPRWLLSSAADTSVGSLRFLGMEKLPCCTELPDSLCQLPSLEVLQIKYAPVIKRVGPEFLRPHQNSAAKLSLVLCPRLEMIGNLTKTEELIIIACPKLKILEGLPALQKLVLEDYRMETLPGYLKHVNPRHLLEILCDVSVPTSMAAGKSGPEWDKFNHIRQVKAYGEIRGFNSKQRYLLYTRDPFSLKTNISRSAILQGNKAK</sequence>
<dbReference type="GO" id="GO:0051707">
    <property type="term" value="P:response to other organism"/>
    <property type="evidence" value="ECO:0007669"/>
    <property type="project" value="UniProtKB-ARBA"/>
</dbReference>
<dbReference type="Gene3D" id="1.20.5.4130">
    <property type="match status" value="1"/>
</dbReference>
<feature type="domain" description="Disease resistance protein winged helix" evidence="9">
    <location>
        <begin position="438"/>
        <end position="486"/>
    </location>
</feature>
<dbReference type="GO" id="GO:0043531">
    <property type="term" value="F:ADP binding"/>
    <property type="evidence" value="ECO:0007669"/>
    <property type="project" value="InterPro"/>
</dbReference>
<evidence type="ECO:0000259" key="10">
    <source>
        <dbReference type="Pfam" id="PF25019"/>
    </source>
</evidence>
<dbReference type="PRINTS" id="PR00364">
    <property type="entry name" value="DISEASERSIST"/>
</dbReference>
<evidence type="ECO:0000256" key="4">
    <source>
        <dbReference type="ARBA" id="ARBA00022741"/>
    </source>
</evidence>
<evidence type="ECO:0000256" key="3">
    <source>
        <dbReference type="ARBA" id="ARBA00022737"/>
    </source>
</evidence>
<reference evidence="11" key="2">
    <citation type="submission" date="2021-12" db="EMBL/GenBank/DDBJ databases">
        <title>Resequencing data analysis of finger millet.</title>
        <authorList>
            <person name="Hatakeyama M."/>
            <person name="Aluri S."/>
            <person name="Balachadran M.T."/>
            <person name="Sivarajan S.R."/>
            <person name="Poveda L."/>
            <person name="Shimizu-Inatsugi R."/>
            <person name="Schlapbach R."/>
            <person name="Sreeman S.M."/>
            <person name="Shimizu K.K."/>
        </authorList>
    </citation>
    <scope>NUCLEOTIDE SEQUENCE</scope>
</reference>
<dbReference type="AlphaFoldDB" id="A0AAV5F124"/>
<evidence type="ECO:0000256" key="5">
    <source>
        <dbReference type="ARBA" id="ARBA00022821"/>
    </source>
</evidence>
<dbReference type="GO" id="GO:0006952">
    <property type="term" value="P:defense response"/>
    <property type="evidence" value="ECO:0007669"/>
    <property type="project" value="UniProtKB-KW"/>
</dbReference>
<dbReference type="Pfam" id="PF23559">
    <property type="entry name" value="WHD_DRP"/>
    <property type="match status" value="1"/>
</dbReference>
<keyword evidence="6" id="KW-0067">ATP-binding</keyword>
<name>A0AAV5F124_ELECO</name>
<comment type="caution">
    <text evidence="11">The sequence shown here is derived from an EMBL/GenBank/DDBJ whole genome shotgun (WGS) entry which is preliminary data.</text>
</comment>
<evidence type="ECO:0000259" key="8">
    <source>
        <dbReference type="Pfam" id="PF18052"/>
    </source>
</evidence>
<evidence type="ECO:0000313" key="11">
    <source>
        <dbReference type="EMBL" id="GJN28551.1"/>
    </source>
</evidence>
<organism evidence="11 12">
    <name type="scientific">Eleusine coracana subsp. coracana</name>
    <dbReference type="NCBI Taxonomy" id="191504"/>
    <lineage>
        <taxon>Eukaryota</taxon>
        <taxon>Viridiplantae</taxon>
        <taxon>Streptophyta</taxon>
        <taxon>Embryophyta</taxon>
        <taxon>Tracheophyta</taxon>
        <taxon>Spermatophyta</taxon>
        <taxon>Magnoliopsida</taxon>
        <taxon>Liliopsida</taxon>
        <taxon>Poales</taxon>
        <taxon>Poaceae</taxon>
        <taxon>PACMAD clade</taxon>
        <taxon>Chloridoideae</taxon>
        <taxon>Cynodonteae</taxon>
        <taxon>Eleusininae</taxon>
        <taxon>Eleusine</taxon>
    </lineage>
</organism>
<dbReference type="InterPro" id="IPR042197">
    <property type="entry name" value="Apaf_helical"/>
</dbReference>
<evidence type="ECO:0000313" key="12">
    <source>
        <dbReference type="Proteomes" id="UP001054889"/>
    </source>
</evidence>
<dbReference type="CDD" id="cd14798">
    <property type="entry name" value="RX-CC_like"/>
    <property type="match status" value="1"/>
</dbReference>
<evidence type="ECO:0000256" key="2">
    <source>
        <dbReference type="ARBA" id="ARBA00022614"/>
    </source>
</evidence>
<keyword evidence="12" id="KW-1185">Reference proteome</keyword>
<dbReference type="InterPro" id="IPR032675">
    <property type="entry name" value="LRR_dom_sf"/>
</dbReference>
<dbReference type="InterPro" id="IPR027417">
    <property type="entry name" value="P-loop_NTPase"/>
</dbReference>
<protein>
    <submittedName>
        <fullName evidence="11">Uncharacterized protein</fullName>
    </submittedName>
</protein>
<reference evidence="11" key="1">
    <citation type="journal article" date="2018" name="DNA Res.">
        <title>Multiple hybrid de novo genome assembly of finger millet, an orphan allotetraploid crop.</title>
        <authorList>
            <person name="Hatakeyama M."/>
            <person name="Aluri S."/>
            <person name="Balachadran M.T."/>
            <person name="Sivarajan S.R."/>
            <person name="Patrignani A."/>
            <person name="Gruter S."/>
            <person name="Poveda L."/>
            <person name="Shimizu-Inatsugi R."/>
            <person name="Baeten J."/>
            <person name="Francoijs K.J."/>
            <person name="Nataraja K.N."/>
            <person name="Reddy Y.A.N."/>
            <person name="Phadnis S."/>
            <person name="Ravikumar R.L."/>
            <person name="Schlapbach R."/>
            <person name="Sreeman S.M."/>
            <person name="Shimizu K.K."/>
        </authorList>
    </citation>
    <scope>NUCLEOTIDE SEQUENCE</scope>
</reference>
<dbReference type="InterPro" id="IPR056789">
    <property type="entry name" value="LRR_R13L1-DRL21"/>
</dbReference>
<dbReference type="PANTHER" id="PTHR36766:SF36">
    <property type="entry name" value="AAA+ ATPASE DOMAIN-CONTAINING PROTEIN"/>
    <property type="match status" value="1"/>
</dbReference>
<comment type="similarity">
    <text evidence="1">Belongs to the disease resistance NB-LRR family.</text>
</comment>
<feature type="domain" description="NB-ARC" evidence="7">
    <location>
        <begin position="192"/>
        <end position="351"/>
    </location>
</feature>
<dbReference type="Gene3D" id="3.80.10.10">
    <property type="entry name" value="Ribonuclease Inhibitor"/>
    <property type="match status" value="1"/>
</dbReference>
<dbReference type="InterPro" id="IPR038005">
    <property type="entry name" value="RX-like_CC"/>
</dbReference>